<dbReference type="Proteomes" id="UP001497522">
    <property type="component" value="Chromosome 16"/>
</dbReference>
<name>A0ABP1AU79_9BRYO</name>
<evidence type="ECO:0008006" key="3">
    <source>
        <dbReference type="Google" id="ProtNLM"/>
    </source>
</evidence>
<evidence type="ECO:0000313" key="2">
    <source>
        <dbReference type="Proteomes" id="UP001497522"/>
    </source>
</evidence>
<accession>A0ABP1AU79</accession>
<keyword evidence="2" id="KW-1185">Reference proteome</keyword>
<sequence>MTCIWSASFIPAVDVATTRSMVSVRRSWSVRTRDHTIRDASCIIMGLSGVRPANVYGTGIRMRPATSGG</sequence>
<gene>
    <name evidence="1" type="ORF">CSSPJE1EN2_LOCUS9132</name>
</gene>
<evidence type="ECO:0000313" key="1">
    <source>
        <dbReference type="EMBL" id="CAK9866137.1"/>
    </source>
</evidence>
<proteinExistence type="predicted"/>
<organism evidence="1 2">
    <name type="scientific">Sphagnum jensenii</name>
    <dbReference type="NCBI Taxonomy" id="128206"/>
    <lineage>
        <taxon>Eukaryota</taxon>
        <taxon>Viridiplantae</taxon>
        <taxon>Streptophyta</taxon>
        <taxon>Embryophyta</taxon>
        <taxon>Bryophyta</taxon>
        <taxon>Sphagnophytina</taxon>
        <taxon>Sphagnopsida</taxon>
        <taxon>Sphagnales</taxon>
        <taxon>Sphagnaceae</taxon>
        <taxon>Sphagnum</taxon>
    </lineage>
</organism>
<dbReference type="EMBL" id="OZ023717">
    <property type="protein sequence ID" value="CAK9866137.1"/>
    <property type="molecule type" value="Genomic_DNA"/>
</dbReference>
<reference evidence="1" key="1">
    <citation type="submission" date="2024-03" db="EMBL/GenBank/DDBJ databases">
        <authorList>
            <consortium name="ELIXIR-Norway"/>
            <consortium name="Elixir Norway"/>
        </authorList>
    </citation>
    <scope>NUCLEOTIDE SEQUENCE</scope>
</reference>
<protein>
    <recommendedName>
        <fullName evidence="3">NADH-plastoquinone oxidoreductase subunit K</fullName>
    </recommendedName>
</protein>